<feature type="region of interest" description="Disordered" evidence="1">
    <location>
        <begin position="328"/>
        <end position="461"/>
    </location>
</feature>
<feature type="compositionally biased region" description="Polar residues" evidence="1">
    <location>
        <begin position="401"/>
        <end position="410"/>
    </location>
</feature>
<dbReference type="AlphaFoldDB" id="A0A9P5PG98"/>
<dbReference type="OrthoDB" id="3122838at2759"/>
<feature type="compositionally biased region" description="Gly residues" evidence="1">
    <location>
        <begin position="331"/>
        <end position="354"/>
    </location>
</feature>
<organism evidence="2 3">
    <name type="scientific">Rhodocollybia butyracea</name>
    <dbReference type="NCBI Taxonomy" id="206335"/>
    <lineage>
        <taxon>Eukaryota</taxon>
        <taxon>Fungi</taxon>
        <taxon>Dikarya</taxon>
        <taxon>Basidiomycota</taxon>
        <taxon>Agaricomycotina</taxon>
        <taxon>Agaricomycetes</taxon>
        <taxon>Agaricomycetidae</taxon>
        <taxon>Agaricales</taxon>
        <taxon>Marasmiineae</taxon>
        <taxon>Omphalotaceae</taxon>
        <taxon>Rhodocollybia</taxon>
    </lineage>
</organism>
<evidence type="ECO:0000256" key="1">
    <source>
        <dbReference type="SAM" id="MobiDB-lite"/>
    </source>
</evidence>
<evidence type="ECO:0000313" key="2">
    <source>
        <dbReference type="EMBL" id="KAF9062831.1"/>
    </source>
</evidence>
<dbReference type="Proteomes" id="UP000772434">
    <property type="component" value="Unassembled WGS sequence"/>
</dbReference>
<sequence>MPQWCKSTTIPEAVQLFQPTPFMIADFKAIREQSNRFQGDSVADAADEKEEKEKREEVEKAKKFPRIVLATIRKFSESPGNRSNGRLSTASSSHETVRTLTRSISYEFCHVVEASTPADELLKIMYACGGWLGSNSRANAFPLGREVHTPWDRKFLHLYLRDPKTMDAVKKYLLFLLDWYEDGKNPAVDWLSLLRQFSPELCDGNFHRVSFARNKDCPPLHLIRLSEEKPDPAGKLPRSSIFADITRIIFEIAASPVLVIARLHNSLQSQPFWKIITEAAPDRYSDSEILGNFNVYTGNHDTEFLANVRLAIIFGCLMRKDGRNFTFPDDAGGGGGGGGGGGSEGDSGGSGGSSEGNSEGNSGSNEGNGDGGGGGGNDSGSAHPDSGKSAEGSGSGEFGQLGTSGVTRTNPEGVPDEVVESAERVDLSFSAETNDTDSFAGFDSRSALSWDSDRSRGMADSVNSTKRFTGIKKFLRLFRRSSASETSASEVVEWE</sequence>
<feature type="compositionally biased region" description="Basic and acidic residues" evidence="1">
    <location>
        <begin position="49"/>
        <end position="58"/>
    </location>
</feature>
<keyword evidence="3" id="KW-1185">Reference proteome</keyword>
<feature type="compositionally biased region" description="Low complexity" evidence="1">
    <location>
        <begin position="355"/>
        <end position="365"/>
    </location>
</feature>
<proteinExistence type="predicted"/>
<feature type="compositionally biased region" description="Gly residues" evidence="1">
    <location>
        <begin position="366"/>
        <end position="378"/>
    </location>
</feature>
<accession>A0A9P5PG98</accession>
<feature type="region of interest" description="Disordered" evidence="1">
    <location>
        <begin position="38"/>
        <end position="58"/>
    </location>
</feature>
<comment type="caution">
    <text evidence="2">The sequence shown here is derived from an EMBL/GenBank/DDBJ whole genome shotgun (WGS) entry which is preliminary data.</text>
</comment>
<evidence type="ECO:0000313" key="3">
    <source>
        <dbReference type="Proteomes" id="UP000772434"/>
    </source>
</evidence>
<name>A0A9P5PG98_9AGAR</name>
<reference evidence="2" key="1">
    <citation type="submission" date="2020-11" db="EMBL/GenBank/DDBJ databases">
        <authorList>
            <consortium name="DOE Joint Genome Institute"/>
            <person name="Ahrendt S."/>
            <person name="Riley R."/>
            <person name="Andreopoulos W."/>
            <person name="Labutti K."/>
            <person name="Pangilinan J."/>
            <person name="Ruiz-Duenas F.J."/>
            <person name="Barrasa J.M."/>
            <person name="Sanchez-Garcia M."/>
            <person name="Camarero S."/>
            <person name="Miyauchi S."/>
            <person name="Serrano A."/>
            <person name="Linde D."/>
            <person name="Babiker R."/>
            <person name="Drula E."/>
            <person name="Ayuso-Fernandez I."/>
            <person name="Pacheco R."/>
            <person name="Padilla G."/>
            <person name="Ferreira P."/>
            <person name="Barriuso J."/>
            <person name="Kellner H."/>
            <person name="Castanera R."/>
            <person name="Alfaro M."/>
            <person name="Ramirez L."/>
            <person name="Pisabarro A.G."/>
            <person name="Kuo A."/>
            <person name="Tritt A."/>
            <person name="Lipzen A."/>
            <person name="He G."/>
            <person name="Yan M."/>
            <person name="Ng V."/>
            <person name="Cullen D."/>
            <person name="Martin F."/>
            <person name="Rosso M.-N."/>
            <person name="Henrissat B."/>
            <person name="Hibbett D."/>
            <person name="Martinez A.T."/>
            <person name="Grigoriev I.V."/>
        </authorList>
    </citation>
    <scope>NUCLEOTIDE SEQUENCE</scope>
    <source>
        <strain evidence="2">AH 40177</strain>
    </source>
</reference>
<dbReference type="EMBL" id="JADNRY010000161">
    <property type="protein sequence ID" value="KAF9062831.1"/>
    <property type="molecule type" value="Genomic_DNA"/>
</dbReference>
<protein>
    <submittedName>
        <fullName evidence="2">Uncharacterized protein</fullName>
    </submittedName>
</protein>
<gene>
    <name evidence="2" type="ORF">BDP27DRAFT_1368540</name>
</gene>